<proteinExistence type="predicted"/>
<name>A0A8H7R7A0_9FUNG</name>
<feature type="transmembrane region" description="Helical" evidence="1">
    <location>
        <begin position="63"/>
        <end position="81"/>
    </location>
</feature>
<reference evidence="2" key="1">
    <citation type="submission" date="2020-12" db="EMBL/GenBank/DDBJ databases">
        <title>Metabolic potential, ecology and presence of endohyphal bacteria is reflected in genomic diversity of Mucoromycotina.</title>
        <authorList>
            <person name="Muszewska A."/>
            <person name="Okrasinska A."/>
            <person name="Steczkiewicz K."/>
            <person name="Drgas O."/>
            <person name="Orlowska M."/>
            <person name="Perlinska-Lenart U."/>
            <person name="Aleksandrzak-Piekarczyk T."/>
            <person name="Szatraj K."/>
            <person name="Zielenkiewicz U."/>
            <person name="Pilsyk S."/>
            <person name="Malc E."/>
            <person name="Mieczkowski P."/>
            <person name="Kruszewska J.S."/>
            <person name="Biernat P."/>
            <person name="Pawlowska J."/>
        </authorList>
    </citation>
    <scope>NUCLEOTIDE SEQUENCE</scope>
    <source>
        <strain evidence="2">CBS 226.32</strain>
    </source>
</reference>
<keyword evidence="1" id="KW-0472">Membrane</keyword>
<dbReference type="AlphaFoldDB" id="A0A8H7R7A0"/>
<evidence type="ECO:0008006" key="4">
    <source>
        <dbReference type="Google" id="ProtNLM"/>
    </source>
</evidence>
<dbReference type="OrthoDB" id="2272986at2759"/>
<keyword evidence="1" id="KW-0812">Transmembrane</keyword>
<dbReference type="EMBL" id="JAEPRC010000172">
    <property type="protein sequence ID" value="KAG2205488.1"/>
    <property type="molecule type" value="Genomic_DNA"/>
</dbReference>
<dbReference type="Proteomes" id="UP000650833">
    <property type="component" value="Unassembled WGS sequence"/>
</dbReference>
<evidence type="ECO:0000256" key="1">
    <source>
        <dbReference type="SAM" id="Phobius"/>
    </source>
</evidence>
<evidence type="ECO:0000313" key="3">
    <source>
        <dbReference type="Proteomes" id="UP000650833"/>
    </source>
</evidence>
<gene>
    <name evidence="2" type="ORF">INT46_007480</name>
</gene>
<evidence type="ECO:0000313" key="2">
    <source>
        <dbReference type="EMBL" id="KAG2205488.1"/>
    </source>
</evidence>
<comment type="caution">
    <text evidence="2">The sequence shown here is derived from an EMBL/GenBank/DDBJ whole genome shotgun (WGS) entry which is preliminary data.</text>
</comment>
<keyword evidence="3" id="KW-1185">Reference proteome</keyword>
<sequence length="144" mass="16448">MFINCVLFTVKKDDFVNWCSTKSTLYAIDHFQKNTTILLDTQIVNTLEFNCAKLHDTEAKLSFMFLVFFTFIFGFWASHIVNDSRNFVMIRPEISIHPQRSKMTRILPTHVDNTNASSVVLSNIPPPPPPLSSVKNKDASIILL</sequence>
<keyword evidence="1" id="KW-1133">Transmembrane helix</keyword>
<protein>
    <recommendedName>
        <fullName evidence="4">Transmembrane protein</fullName>
    </recommendedName>
</protein>
<accession>A0A8H7R7A0</accession>
<organism evidence="2 3">
    <name type="scientific">Mucor plumbeus</name>
    <dbReference type="NCBI Taxonomy" id="97098"/>
    <lineage>
        <taxon>Eukaryota</taxon>
        <taxon>Fungi</taxon>
        <taxon>Fungi incertae sedis</taxon>
        <taxon>Mucoromycota</taxon>
        <taxon>Mucoromycotina</taxon>
        <taxon>Mucoromycetes</taxon>
        <taxon>Mucorales</taxon>
        <taxon>Mucorineae</taxon>
        <taxon>Mucoraceae</taxon>
        <taxon>Mucor</taxon>
    </lineage>
</organism>